<feature type="compositionally biased region" description="Low complexity" evidence="1">
    <location>
        <begin position="1"/>
        <end position="19"/>
    </location>
</feature>
<feature type="compositionally biased region" description="Basic and acidic residues" evidence="1">
    <location>
        <begin position="152"/>
        <end position="164"/>
    </location>
</feature>
<evidence type="ECO:0000313" key="3">
    <source>
        <dbReference type="Proteomes" id="UP000007797"/>
    </source>
</evidence>
<dbReference type="EMBL" id="GL883026">
    <property type="protein sequence ID" value="EGG15619.1"/>
    <property type="molecule type" value="Genomic_DNA"/>
</dbReference>
<feature type="compositionally biased region" description="Acidic residues" evidence="1">
    <location>
        <begin position="110"/>
        <end position="120"/>
    </location>
</feature>
<dbReference type="AlphaFoldDB" id="F4QAA0"/>
<dbReference type="RefSeq" id="XP_004354361.1">
    <property type="nucleotide sequence ID" value="XM_004354309.1"/>
</dbReference>
<organism evidence="2 3">
    <name type="scientific">Cavenderia fasciculata</name>
    <name type="common">Slime mold</name>
    <name type="synonym">Dictyostelium fasciculatum</name>
    <dbReference type="NCBI Taxonomy" id="261658"/>
    <lineage>
        <taxon>Eukaryota</taxon>
        <taxon>Amoebozoa</taxon>
        <taxon>Evosea</taxon>
        <taxon>Eumycetozoa</taxon>
        <taxon>Dictyostelia</taxon>
        <taxon>Acytosteliales</taxon>
        <taxon>Cavenderiaceae</taxon>
        <taxon>Cavenderia</taxon>
    </lineage>
</organism>
<feature type="region of interest" description="Disordered" evidence="1">
    <location>
        <begin position="107"/>
        <end position="164"/>
    </location>
</feature>
<feature type="region of interest" description="Disordered" evidence="1">
    <location>
        <begin position="1"/>
        <end position="23"/>
    </location>
</feature>
<dbReference type="KEGG" id="dfa:DFA_10461"/>
<sequence length="164" mass="19362">MTINNTNNNTTTTTTTTTNGNKDEPISIKNVFNRILCTCQCGQPVSIQNLSHIVGCAIQSTEGMPYTLPITFTIDEKEKDEANHKYFIPKSFYPIVDDMFQTIYKKDLEEKEDEEDEDDEKKDKVDENEAEVEERHPKKYKQQKKEKRIKKNKWDRNNKQWEYN</sequence>
<feature type="compositionally biased region" description="Basic residues" evidence="1">
    <location>
        <begin position="137"/>
        <end position="151"/>
    </location>
</feature>
<gene>
    <name evidence="2" type="ORF">DFA_10461</name>
</gene>
<dbReference type="GeneID" id="14867154"/>
<keyword evidence="3" id="KW-1185">Reference proteome</keyword>
<name>F4QAA0_CACFS</name>
<proteinExistence type="predicted"/>
<accession>F4QAA0</accession>
<dbReference type="Proteomes" id="UP000007797">
    <property type="component" value="Unassembled WGS sequence"/>
</dbReference>
<reference evidence="3" key="1">
    <citation type="journal article" date="2011" name="Genome Res.">
        <title>Phylogeny-wide analysis of social amoeba genomes highlights ancient origins for complex intercellular communication.</title>
        <authorList>
            <person name="Heidel A.J."/>
            <person name="Lawal H.M."/>
            <person name="Felder M."/>
            <person name="Schilde C."/>
            <person name="Helps N.R."/>
            <person name="Tunggal B."/>
            <person name="Rivero F."/>
            <person name="John U."/>
            <person name="Schleicher M."/>
            <person name="Eichinger L."/>
            <person name="Platzer M."/>
            <person name="Noegel A.A."/>
            <person name="Schaap P."/>
            <person name="Gloeckner G."/>
        </authorList>
    </citation>
    <scope>NUCLEOTIDE SEQUENCE [LARGE SCALE GENOMIC DNA]</scope>
    <source>
        <strain evidence="3">SH3</strain>
    </source>
</reference>
<evidence type="ECO:0000256" key="1">
    <source>
        <dbReference type="SAM" id="MobiDB-lite"/>
    </source>
</evidence>
<protein>
    <submittedName>
        <fullName evidence="2">Uncharacterized protein</fullName>
    </submittedName>
</protein>
<evidence type="ECO:0000313" key="2">
    <source>
        <dbReference type="EMBL" id="EGG15619.1"/>
    </source>
</evidence>